<sequence length="202" mass="21045">MMNRFFALLAVAAILCGICTGRADALTNVVLEEGAGAIELCIYLTGGMCVWGGLLRIAQCSGLTDRLAACFAKPACWLFPGLNPKGTALPAITMNFAANLLGLGNAATPFGLTAVDALKKESGCGSTASDNIVLFTVLNTASLTLFPTTVAALRAKHGSAAPLSILPWVWLTSAVTLIVLIVITRTLSAIQACSRRKERKCS</sequence>
<evidence type="ECO:0000313" key="4">
    <source>
        <dbReference type="Proteomes" id="UP000007054"/>
    </source>
</evidence>
<keyword evidence="1" id="KW-0812">Transmembrane</keyword>
<dbReference type="HOGENOM" id="CLU_089992_1_0_9"/>
<reference evidence="3" key="2">
    <citation type="submission" date="2010-03" db="EMBL/GenBank/DDBJ databases">
        <authorList>
            <person name="Pajon A."/>
        </authorList>
    </citation>
    <scope>NUCLEOTIDE SEQUENCE</scope>
    <source>
        <strain evidence="3">Type strain: 18P13</strain>
    </source>
</reference>
<dbReference type="BioCyc" id="RCHA213810:RUM_RS05340-MONOMER"/>
<reference evidence="3" key="1">
    <citation type="submission" date="2010-03" db="EMBL/GenBank/DDBJ databases">
        <title>The genome sequence of Ruminococcus sp. 18P13.</title>
        <authorList>
            <consortium name="metaHIT consortium -- http://www.metahit.eu/"/>
            <person name="Pajon A."/>
            <person name="Turner K."/>
            <person name="Parkhill J."/>
            <person name="Bernalier A."/>
        </authorList>
    </citation>
    <scope>NUCLEOTIDE SEQUENCE [LARGE SCALE GENOMIC DNA]</scope>
    <source>
        <strain evidence="3">Type strain: 18P13</strain>
    </source>
</reference>
<dbReference type="AlphaFoldDB" id="D4LCB9"/>
<dbReference type="KEGG" id="rch:RUM_11130"/>
<evidence type="ECO:0000256" key="1">
    <source>
        <dbReference type="SAM" id="Phobius"/>
    </source>
</evidence>
<gene>
    <name evidence="3" type="ordered locus">RUM_11130</name>
</gene>
<evidence type="ECO:0000256" key="2">
    <source>
        <dbReference type="SAM" id="SignalP"/>
    </source>
</evidence>
<name>D4LCB9_RUMC1</name>
<organism evidence="3 4">
    <name type="scientific">Ruminococcus champanellensis (strain DSM 18848 / JCM 17042 / KCTC 15320 / 18P13)</name>
    <dbReference type="NCBI Taxonomy" id="213810"/>
    <lineage>
        <taxon>Bacteria</taxon>
        <taxon>Bacillati</taxon>
        <taxon>Bacillota</taxon>
        <taxon>Clostridia</taxon>
        <taxon>Eubacteriales</taxon>
        <taxon>Oscillospiraceae</taxon>
        <taxon>Ruminococcus</taxon>
    </lineage>
</organism>
<feature type="transmembrane region" description="Helical" evidence="1">
    <location>
        <begin position="35"/>
        <end position="57"/>
    </location>
</feature>
<feature type="chain" id="PRO_5003061185" evidence="2">
    <location>
        <begin position="26"/>
        <end position="202"/>
    </location>
</feature>
<dbReference type="EMBL" id="FP929052">
    <property type="protein sequence ID" value="CBL17264.1"/>
    <property type="molecule type" value="Genomic_DNA"/>
</dbReference>
<feature type="signal peptide" evidence="2">
    <location>
        <begin position="1"/>
        <end position="25"/>
    </location>
</feature>
<dbReference type="PATRIC" id="fig|213810.4.peg.1013"/>
<dbReference type="STRING" id="213810.RUM_11130"/>
<keyword evidence="2" id="KW-0732">Signal</keyword>
<feature type="transmembrane region" description="Helical" evidence="1">
    <location>
        <begin position="165"/>
        <end position="190"/>
    </location>
</feature>
<dbReference type="Proteomes" id="UP000007054">
    <property type="component" value="Chromosome"/>
</dbReference>
<keyword evidence="1" id="KW-1133">Transmembrane helix</keyword>
<keyword evidence="4" id="KW-1185">Reference proteome</keyword>
<proteinExistence type="predicted"/>
<evidence type="ECO:0000313" key="3">
    <source>
        <dbReference type="EMBL" id="CBL17264.1"/>
    </source>
</evidence>
<protein>
    <submittedName>
        <fullName evidence="3">Uncharacterized membrane protein, required for spore maturation in B.subtilis</fullName>
    </submittedName>
</protein>
<keyword evidence="1" id="KW-0472">Membrane</keyword>
<accession>D4LCB9</accession>
<dbReference type="GeneID" id="83155859"/>
<dbReference type="RefSeq" id="WP_015558171.1">
    <property type="nucleotide sequence ID" value="NC_021039.1"/>
</dbReference>
<feature type="transmembrane region" description="Helical" evidence="1">
    <location>
        <begin position="132"/>
        <end position="153"/>
    </location>
</feature>